<dbReference type="InterPro" id="IPR025269">
    <property type="entry name" value="SAM-like_dom"/>
</dbReference>
<reference evidence="7 8" key="1">
    <citation type="submission" date="2019-02" db="EMBL/GenBank/DDBJ databases">
        <title>Deep-cultivation of Planctomycetes and their phenomic and genomic characterization uncovers novel biology.</title>
        <authorList>
            <person name="Wiegand S."/>
            <person name="Jogler M."/>
            <person name="Boedeker C."/>
            <person name="Pinto D."/>
            <person name="Vollmers J."/>
            <person name="Rivas-Marin E."/>
            <person name="Kohn T."/>
            <person name="Peeters S.H."/>
            <person name="Heuer A."/>
            <person name="Rast P."/>
            <person name="Oberbeckmann S."/>
            <person name="Bunk B."/>
            <person name="Jeske O."/>
            <person name="Meyerdierks A."/>
            <person name="Storesund J.E."/>
            <person name="Kallscheuer N."/>
            <person name="Luecker S."/>
            <person name="Lage O.M."/>
            <person name="Pohl T."/>
            <person name="Merkel B.J."/>
            <person name="Hornburger P."/>
            <person name="Mueller R.-W."/>
            <person name="Bruemmer F."/>
            <person name="Labrenz M."/>
            <person name="Spormann A.M."/>
            <person name="Op Den Camp H."/>
            <person name="Overmann J."/>
            <person name="Amann R."/>
            <person name="Jetten M.S.M."/>
            <person name="Mascher T."/>
            <person name="Medema M.H."/>
            <person name="Devos D.P."/>
            <person name="Kaster A.-K."/>
            <person name="Ovreas L."/>
            <person name="Rohde M."/>
            <person name="Galperin M.Y."/>
            <person name="Jogler C."/>
        </authorList>
    </citation>
    <scope>NUCLEOTIDE SEQUENCE [LARGE SCALE GENOMIC DNA]</scope>
    <source>
        <strain evidence="7 8">V7</strain>
    </source>
</reference>
<dbReference type="Pfam" id="PF00589">
    <property type="entry name" value="Phage_integrase"/>
    <property type="match status" value="1"/>
</dbReference>
<organism evidence="7 8">
    <name type="scientific">Crateriforma conspicua</name>
    <dbReference type="NCBI Taxonomy" id="2527996"/>
    <lineage>
        <taxon>Bacteria</taxon>
        <taxon>Pseudomonadati</taxon>
        <taxon>Planctomycetota</taxon>
        <taxon>Planctomycetia</taxon>
        <taxon>Planctomycetales</taxon>
        <taxon>Planctomycetaceae</taxon>
        <taxon>Crateriforma</taxon>
    </lineage>
</organism>
<sequence length="454" mass="51060">MASLEHVCTDGRDSFKLRITLDRKRYKIGLGAFDESKAIEAKEHIEHIIGRHKRNRPPSSHTSDWLDTLPASIHDRLAAIGLVEARKRCELPRTVVAYMRAYIKTRTDWKKPENYNQAVDHLRGYLKRDAPISSLTMGDVERWQRWMIDDSRGPKLSANTAGQNVKRCRQIMRQAVNDGLVDRNPFEGVKIDLRSDPKKQRFITAAETVAILDACPDQEWRVIVALARYGGLRCPSETLGLRWSDINWERGRFIVTAPKTERYGKGERVPPLFPELREELDSLYQLAMPGVKCSADAFVIQRYRQSETNLRTTFGKIVKRAGVKAFPKPFVNLRSSARTERERSGRHANHVLNDWFGHSAEVAETYYLQTTEDDYADAIQGCPHTSAGGTCGGTSLTGREPSQAIKSKKKPRKTGLGGAVTACDIGKSTAEATLFVTTLTREAFLPAIVNATSY</sequence>
<comment type="similarity">
    <text evidence="1">Belongs to the 'phage' integrase family.</text>
</comment>
<dbReference type="GO" id="GO:0003677">
    <property type="term" value="F:DNA binding"/>
    <property type="evidence" value="ECO:0007669"/>
    <property type="project" value="UniProtKB-KW"/>
</dbReference>
<accession>A0A5C6FNC4</accession>
<dbReference type="PANTHER" id="PTHR30629">
    <property type="entry name" value="PROPHAGE INTEGRASE"/>
    <property type="match status" value="1"/>
</dbReference>
<dbReference type="EMBL" id="SJPZ01000001">
    <property type="protein sequence ID" value="TWU64622.1"/>
    <property type="molecule type" value="Genomic_DNA"/>
</dbReference>
<keyword evidence="3" id="KW-0238">DNA-binding</keyword>
<dbReference type="Gene3D" id="1.10.443.10">
    <property type="entry name" value="Intergrase catalytic core"/>
    <property type="match status" value="1"/>
</dbReference>
<dbReference type="OrthoDB" id="262002at2"/>
<evidence type="ECO:0000256" key="2">
    <source>
        <dbReference type="ARBA" id="ARBA00022908"/>
    </source>
</evidence>
<dbReference type="InterPro" id="IPR011010">
    <property type="entry name" value="DNA_brk_join_enz"/>
</dbReference>
<evidence type="ECO:0000256" key="4">
    <source>
        <dbReference type="ARBA" id="ARBA00023172"/>
    </source>
</evidence>
<evidence type="ECO:0000256" key="3">
    <source>
        <dbReference type="ARBA" id="ARBA00023125"/>
    </source>
</evidence>
<dbReference type="InterPro" id="IPR013762">
    <property type="entry name" value="Integrase-like_cat_sf"/>
</dbReference>
<proteinExistence type="inferred from homology"/>
<evidence type="ECO:0000313" key="8">
    <source>
        <dbReference type="Proteomes" id="UP000316476"/>
    </source>
</evidence>
<dbReference type="Pfam" id="PF13102">
    <property type="entry name" value="Phage_int_SAM_5"/>
    <property type="match status" value="1"/>
</dbReference>
<comment type="caution">
    <text evidence="7">The sequence shown here is derived from an EMBL/GenBank/DDBJ whole genome shotgun (WGS) entry which is preliminary data.</text>
</comment>
<dbReference type="InterPro" id="IPR050808">
    <property type="entry name" value="Phage_Integrase"/>
</dbReference>
<feature type="region of interest" description="Disordered" evidence="5">
    <location>
        <begin position="390"/>
        <end position="415"/>
    </location>
</feature>
<dbReference type="InterPro" id="IPR002104">
    <property type="entry name" value="Integrase_catalytic"/>
</dbReference>
<name>A0A5C6FNC4_9PLAN</name>
<keyword evidence="2" id="KW-0229">DNA integration</keyword>
<dbReference type="RefSeq" id="WP_146410273.1">
    <property type="nucleotide sequence ID" value="NZ_SJPZ01000001.1"/>
</dbReference>
<dbReference type="SUPFAM" id="SSF56349">
    <property type="entry name" value="DNA breaking-rejoining enzymes"/>
    <property type="match status" value="1"/>
</dbReference>
<dbReference type="GO" id="GO:0006310">
    <property type="term" value="P:DNA recombination"/>
    <property type="evidence" value="ECO:0007669"/>
    <property type="project" value="UniProtKB-KW"/>
</dbReference>
<protein>
    <submittedName>
        <fullName evidence="7">Phage integrase family protein</fullName>
    </submittedName>
</protein>
<dbReference type="Proteomes" id="UP000316476">
    <property type="component" value="Unassembled WGS sequence"/>
</dbReference>
<keyword evidence="4" id="KW-0233">DNA recombination</keyword>
<feature type="domain" description="Tyr recombinase" evidence="6">
    <location>
        <begin position="198"/>
        <end position="380"/>
    </location>
</feature>
<evidence type="ECO:0000256" key="1">
    <source>
        <dbReference type="ARBA" id="ARBA00008857"/>
    </source>
</evidence>
<evidence type="ECO:0000259" key="6">
    <source>
        <dbReference type="PROSITE" id="PS51898"/>
    </source>
</evidence>
<dbReference type="PROSITE" id="PS51898">
    <property type="entry name" value="TYR_RECOMBINASE"/>
    <property type="match status" value="1"/>
</dbReference>
<evidence type="ECO:0000256" key="5">
    <source>
        <dbReference type="SAM" id="MobiDB-lite"/>
    </source>
</evidence>
<evidence type="ECO:0000313" key="7">
    <source>
        <dbReference type="EMBL" id="TWU64622.1"/>
    </source>
</evidence>
<dbReference type="GO" id="GO:0015074">
    <property type="term" value="P:DNA integration"/>
    <property type="evidence" value="ECO:0007669"/>
    <property type="project" value="UniProtKB-KW"/>
</dbReference>
<dbReference type="Gene3D" id="1.10.150.130">
    <property type="match status" value="1"/>
</dbReference>
<gene>
    <name evidence="7" type="ORF">V7x_01660</name>
</gene>
<dbReference type="PANTHER" id="PTHR30629:SF2">
    <property type="entry name" value="PROPHAGE INTEGRASE INTS-RELATED"/>
    <property type="match status" value="1"/>
</dbReference>
<dbReference type="AlphaFoldDB" id="A0A5C6FNC4"/>
<dbReference type="InterPro" id="IPR010998">
    <property type="entry name" value="Integrase_recombinase_N"/>
</dbReference>